<accession>A0AAV0WPD4</accession>
<organism evidence="7 8">
    <name type="scientific">Macrosiphum euphorbiae</name>
    <name type="common">potato aphid</name>
    <dbReference type="NCBI Taxonomy" id="13131"/>
    <lineage>
        <taxon>Eukaryota</taxon>
        <taxon>Metazoa</taxon>
        <taxon>Ecdysozoa</taxon>
        <taxon>Arthropoda</taxon>
        <taxon>Hexapoda</taxon>
        <taxon>Insecta</taxon>
        <taxon>Pterygota</taxon>
        <taxon>Neoptera</taxon>
        <taxon>Paraneoptera</taxon>
        <taxon>Hemiptera</taxon>
        <taxon>Sternorrhyncha</taxon>
        <taxon>Aphidomorpha</taxon>
        <taxon>Aphidoidea</taxon>
        <taxon>Aphididae</taxon>
        <taxon>Macrosiphini</taxon>
        <taxon>Macrosiphum</taxon>
    </lineage>
</organism>
<dbReference type="Gene3D" id="2.170.180.11">
    <property type="entry name" value="Methuselah ectodomain, domain 2"/>
    <property type="match status" value="1"/>
</dbReference>
<dbReference type="Proteomes" id="UP001160148">
    <property type="component" value="Unassembled WGS sequence"/>
</dbReference>
<name>A0AAV0WPD4_9HEMI</name>
<evidence type="ECO:0000313" key="8">
    <source>
        <dbReference type="Proteomes" id="UP001160148"/>
    </source>
</evidence>
<feature type="signal peptide" evidence="6">
    <location>
        <begin position="1"/>
        <end position="26"/>
    </location>
</feature>
<dbReference type="InterPro" id="IPR023311">
    <property type="entry name" value="Methusela_ecto_dom_2"/>
</dbReference>
<evidence type="ECO:0000313" key="7">
    <source>
        <dbReference type="EMBL" id="CAI6357785.1"/>
    </source>
</evidence>
<comment type="caution">
    <text evidence="7">The sequence shown here is derived from an EMBL/GenBank/DDBJ whole genome shotgun (WGS) entry which is preliminary data.</text>
</comment>
<keyword evidence="3" id="KW-0297">G-protein coupled receptor</keyword>
<keyword evidence="2 6" id="KW-0732">Signal</keyword>
<protein>
    <submittedName>
        <fullName evidence="7">Uncharacterized protein</fullName>
    </submittedName>
</protein>
<sequence length="309" mass="33913">MNTIRSCFAAIVAFLVVAIDWSAADAVVCCNSSSVARGGGVAYCQNENRTFHTVEAIGGGTCDDNRTAVPVRKCCPPGRPYDPEVRFCGPAGADGDEYLRRMMQILRVGFRAVADAMMVGYDYEQPMCNATQVLVDVTAVEMEADPSAVELPPGYCFDVTPSYELLARTCRPRDQYCGQDGYTCVNKCYKLDKIIVVDDDSRDWKQSEKPSTLSAYETDADGRPVGQSNSTVLLYHVDLLCSRVKLLHDGFKLTTNGSLYHTDEDKLVPVTKYCLEYYAEAGPSMADSLLAFICAEDTESPAIRIPEQS</sequence>
<comment type="similarity">
    <text evidence="1">Belongs to the G-protein coupled receptor 2 family. Mth subfamily.</text>
</comment>
<evidence type="ECO:0000256" key="2">
    <source>
        <dbReference type="ARBA" id="ARBA00022729"/>
    </source>
</evidence>
<keyword evidence="8" id="KW-1185">Reference proteome</keyword>
<feature type="chain" id="PRO_5043987376" evidence="6">
    <location>
        <begin position="27"/>
        <end position="309"/>
    </location>
</feature>
<dbReference type="GO" id="GO:0004930">
    <property type="term" value="F:G protein-coupled receptor activity"/>
    <property type="evidence" value="ECO:0007669"/>
    <property type="project" value="UniProtKB-KW"/>
</dbReference>
<dbReference type="AlphaFoldDB" id="A0AAV0WPD4"/>
<evidence type="ECO:0000256" key="1">
    <source>
        <dbReference type="ARBA" id="ARBA00008979"/>
    </source>
</evidence>
<dbReference type="EMBL" id="CARXXK010000002">
    <property type="protein sequence ID" value="CAI6357785.1"/>
    <property type="molecule type" value="Genomic_DNA"/>
</dbReference>
<keyword evidence="4" id="KW-0675">Receptor</keyword>
<evidence type="ECO:0000256" key="5">
    <source>
        <dbReference type="ARBA" id="ARBA00023224"/>
    </source>
</evidence>
<proteinExistence type="inferred from homology"/>
<evidence type="ECO:0000256" key="6">
    <source>
        <dbReference type="SAM" id="SignalP"/>
    </source>
</evidence>
<keyword evidence="5" id="KW-0807">Transducer</keyword>
<evidence type="ECO:0000256" key="3">
    <source>
        <dbReference type="ARBA" id="ARBA00023040"/>
    </source>
</evidence>
<gene>
    <name evidence="7" type="ORF">MEUPH1_LOCUS13375</name>
</gene>
<evidence type="ECO:0000256" key="4">
    <source>
        <dbReference type="ARBA" id="ARBA00023170"/>
    </source>
</evidence>
<reference evidence="7 8" key="1">
    <citation type="submission" date="2023-01" db="EMBL/GenBank/DDBJ databases">
        <authorList>
            <person name="Whitehead M."/>
        </authorList>
    </citation>
    <scope>NUCLEOTIDE SEQUENCE [LARGE SCALE GENOMIC DNA]</scope>
</reference>